<keyword evidence="2" id="KW-1185">Reference proteome</keyword>
<dbReference type="Proteomes" id="UP000242474">
    <property type="component" value="Unassembled WGS sequence"/>
</dbReference>
<gene>
    <name evidence="1" type="ORF">COEREDRAFT_82946</name>
</gene>
<name>A0A2G5B546_COERN</name>
<accession>A0A2G5B546</accession>
<protein>
    <submittedName>
        <fullName evidence="1">Uncharacterized protein</fullName>
    </submittedName>
</protein>
<sequence>MSNVKFIMQHYKDESSSCSKSYMWVAVYCMEINVMVSCQLEKLKYLEKTYKKLNESAF</sequence>
<dbReference type="EMBL" id="KZ303521">
    <property type="protein sequence ID" value="PIA14121.1"/>
    <property type="molecule type" value="Genomic_DNA"/>
</dbReference>
<reference evidence="1 2" key="1">
    <citation type="journal article" date="2015" name="Genome Biol. Evol.">
        <title>Phylogenomic analyses indicate that early fungi evolved digesting cell walls of algal ancestors of land plants.</title>
        <authorList>
            <person name="Chang Y."/>
            <person name="Wang S."/>
            <person name="Sekimoto S."/>
            <person name="Aerts A.L."/>
            <person name="Choi C."/>
            <person name="Clum A."/>
            <person name="LaButti K.M."/>
            <person name="Lindquist E.A."/>
            <person name="Yee Ngan C."/>
            <person name="Ohm R.A."/>
            <person name="Salamov A.A."/>
            <person name="Grigoriev I.V."/>
            <person name="Spatafora J.W."/>
            <person name="Berbee M.L."/>
        </authorList>
    </citation>
    <scope>NUCLEOTIDE SEQUENCE [LARGE SCALE GENOMIC DNA]</scope>
    <source>
        <strain evidence="1 2">NRRL 1564</strain>
    </source>
</reference>
<evidence type="ECO:0000313" key="1">
    <source>
        <dbReference type="EMBL" id="PIA14121.1"/>
    </source>
</evidence>
<dbReference type="AlphaFoldDB" id="A0A2G5B546"/>
<evidence type="ECO:0000313" key="2">
    <source>
        <dbReference type="Proteomes" id="UP000242474"/>
    </source>
</evidence>
<organism evidence="1 2">
    <name type="scientific">Coemansia reversa (strain ATCC 12441 / NRRL 1564)</name>
    <dbReference type="NCBI Taxonomy" id="763665"/>
    <lineage>
        <taxon>Eukaryota</taxon>
        <taxon>Fungi</taxon>
        <taxon>Fungi incertae sedis</taxon>
        <taxon>Zoopagomycota</taxon>
        <taxon>Kickxellomycotina</taxon>
        <taxon>Kickxellomycetes</taxon>
        <taxon>Kickxellales</taxon>
        <taxon>Kickxellaceae</taxon>
        <taxon>Coemansia</taxon>
    </lineage>
</organism>
<proteinExistence type="predicted"/>